<proteinExistence type="predicted"/>
<dbReference type="PANTHER" id="PTHR36299:SF2">
    <property type="entry name" value="DUF4773 DOMAIN-CONTAINING PROTEIN"/>
    <property type="match status" value="1"/>
</dbReference>
<evidence type="ECO:0000313" key="3">
    <source>
        <dbReference type="EnsemblMetazoa" id="CJA00167.1"/>
    </source>
</evidence>
<dbReference type="InterPro" id="IPR031941">
    <property type="entry name" value="DUF4773"/>
</dbReference>
<reference evidence="3" key="2">
    <citation type="submission" date="2022-06" db="UniProtKB">
        <authorList>
            <consortium name="EnsemblMetazoa"/>
        </authorList>
    </citation>
    <scope>IDENTIFICATION</scope>
    <source>
        <strain evidence="3">DF5081</strain>
    </source>
</reference>
<evidence type="ECO:0000259" key="2">
    <source>
        <dbReference type="Pfam" id="PF15998"/>
    </source>
</evidence>
<keyword evidence="4" id="KW-1185">Reference proteome</keyword>
<feature type="signal peptide" evidence="1">
    <location>
        <begin position="1"/>
        <end position="18"/>
    </location>
</feature>
<feature type="chain" id="PRO_5035789111" evidence="1">
    <location>
        <begin position="19"/>
        <end position="259"/>
    </location>
</feature>
<keyword evidence="1" id="KW-0732">Signal</keyword>
<evidence type="ECO:0000313" key="4">
    <source>
        <dbReference type="Proteomes" id="UP000005237"/>
    </source>
</evidence>
<organism evidence="3 4">
    <name type="scientific">Caenorhabditis japonica</name>
    <dbReference type="NCBI Taxonomy" id="281687"/>
    <lineage>
        <taxon>Eukaryota</taxon>
        <taxon>Metazoa</taxon>
        <taxon>Ecdysozoa</taxon>
        <taxon>Nematoda</taxon>
        <taxon>Chromadorea</taxon>
        <taxon>Rhabditida</taxon>
        <taxon>Rhabditina</taxon>
        <taxon>Rhabditomorpha</taxon>
        <taxon>Rhabditoidea</taxon>
        <taxon>Rhabditidae</taxon>
        <taxon>Peloderinae</taxon>
        <taxon>Caenorhabditis</taxon>
    </lineage>
</organism>
<dbReference type="PANTHER" id="PTHR36299">
    <property type="entry name" value="AGAP008005-PA"/>
    <property type="match status" value="1"/>
</dbReference>
<name>A0A8R1HK49_CAEJA</name>
<dbReference type="Proteomes" id="UP000005237">
    <property type="component" value="Unassembled WGS sequence"/>
</dbReference>
<sequence>MLRTTVFLIFVSILPIFAEKLQKSSNILQFSLTPHNANSQGFPIVVLNEKFEQIAKFVNGFTRNSTKIQGTLKFPTNLERVVLELGNEQFLQNQILVSLKNGKNSSFLNIHSDDYKMKISTMNRKNSAVVNYLLPDDLRDSGCSCVRGNCACCLDIHIPEFSHNICVNATYNPATIGLDLSIGVDGHYFSEEISIRNPPPICFTLPIPGAEHIAGVCVAFEDLDLDRKQKILSGCVEFEVELIHLRVLHFKLGCFRMPI</sequence>
<reference evidence="4" key="1">
    <citation type="submission" date="2010-08" db="EMBL/GenBank/DDBJ databases">
        <authorList>
            <consortium name="Caenorhabditis japonica Sequencing Consortium"/>
            <person name="Wilson R.K."/>
        </authorList>
    </citation>
    <scope>NUCLEOTIDE SEQUENCE [LARGE SCALE GENOMIC DNA]</scope>
    <source>
        <strain evidence="4">DF5081</strain>
    </source>
</reference>
<evidence type="ECO:0000256" key="1">
    <source>
        <dbReference type="SAM" id="SignalP"/>
    </source>
</evidence>
<dbReference type="EnsemblMetazoa" id="CJA00167.1">
    <property type="protein sequence ID" value="CJA00167.1"/>
    <property type="gene ID" value="WBGene00119370"/>
</dbReference>
<accession>A0A8R1HK49</accession>
<dbReference type="Pfam" id="PF15998">
    <property type="entry name" value="DUF4773"/>
    <property type="match status" value="1"/>
</dbReference>
<feature type="domain" description="DUF4773" evidence="2">
    <location>
        <begin position="143"/>
        <end position="257"/>
    </location>
</feature>
<protein>
    <submittedName>
        <fullName evidence="3">DUF4773 domain-containing protein</fullName>
    </submittedName>
</protein>
<dbReference type="AlphaFoldDB" id="A0A8R1HK49"/>